<comment type="caution">
    <text evidence="2">The sequence shown here is derived from an EMBL/GenBank/DDBJ whole genome shotgun (WGS) entry which is preliminary data.</text>
</comment>
<protein>
    <submittedName>
        <fullName evidence="2">Uncharacterized protein</fullName>
    </submittedName>
</protein>
<organism evidence="2 3">
    <name type="scientific">Solanum commersonii</name>
    <name type="common">Commerson's wild potato</name>
    <name type="synonym">Commerson's nightshade</name>
    <dbReference type="NCBI Taxonomy" id="4109"/>
    <lineage>
        <taxon>Eukaryota</taxon>
        <taxon>Viridiplantae</taxon>
        <taxon>Streptophyta</taxon>
        <taxon>Embryophyta</taxon>
        <taxon>Tracheophyta</taxon>
        <taxon>Spermatophyta</taxon>
        <taxon>Magnoliopsida</taxon>
        <taxon>eudicotyledons</taxon>
        <taxon>Gunneridae</taxon>
        <taxon>Pentapetalae</taxon>
        <taxon>asterids</taxon>
        <taxon>lamiids</taxon>
        <taxon>Solanales</taxon>
        <taxon>Solanaceae</taxon>
        <taxon>Solanoideae</taxon>
        <taxon>Solaneae</taxon>
        <taxon>Solanum</taxon>
    </lineage>
</organism>
<evidence type="ECO:0000313" key="2">
    <source>
        <dbReference type="EMBL" id="KAG5592247.1"/>
    </source>
</evidence>
<dbReference type="Proteomes" id="UP000824120">
    <property type="component" value="Chromosome 8"/>
</dbReference>
<feature type="region of interest" description="Disordered" evidence="1">
    <location>
        <begin position="78"/>
        <end position="108"/>
    </location>
</feature>
<evidence type="ECO:0000256" key="1">
    <source>
        <dbReference type="SAM" id="MobiDB-lite"/>
    </source>
</evidence>
<evidence type="ECO:0000313" key="3">
    <source>
        <dbReference type="Proteomes" id="UP000824120"/>
    </source>
</evidence>
<gene>
    <name evidence="2" type="ORF">H5410_042761</name>
</gene>
<accession>A0A9J5XX94</accession>
<reference evidence="2 3" key="1">
    <citation type="submission" date="2020-09" db="EMBL/GenBank/DDBJ databases">
        <title>De no assembly of potato wild relative species, Solanum commersonii.</title>
        <authorList>
            <person name="Cho K."/>
        </authorList>
    </citation>
    <scope>NUCLEOTIDE SEQUENCE [LARGE SCALE GENOMIC DNA]</scope>
    <source>
        <strain evidence="2">LZ3.2</strain>
        <tissue evidence="2">Leaf</tissue>
    </source>
</reference>
<feature type="compositionally biased region" description="Basic and acidic residues" evidence="1">
    <location>
        <begin position="98"/>
        <end position="108"/>
    </location>
</feature>
<dbReference type="EMBL" id="JACXVP010000008">
    <property type="protein sequence ID" value="KAG5592247.1"/>
    <property type="molecule type" value="Genomic_DNA"/>
</dbReference>
<sequence>MVFGQGHPSSINHNPFLLTLHLFQPKAGLGTATPMPEKVMDVKNHQIWARYPLDPMGARFHQFLNVIEAHPKIGYKRSLGSHLKRGGDPKNLKKKQSKNREERPKSLI</sequence>
<name>A0A9J5XX94_SOLCO</name>
<proteinExistence type="predicted"/>
<keyword evidence="3" id="KW-1185">Reference proteome</keyword>
<dbReference type="AlphaFoldDB" id="A0A9J5XX94"/>